<keyword evidence="3" id="KW-1185">Reference proteome</keyword>
<reference evidence="2 3" key="1">
    <citation type="submission" date="2018-08" db="EMBL/GenBank/DDBJ databases">
        <title>Complete genome sequence of type strain Thalassospira indica MCCC 1A01103T, isolated from isolated from deep seawater of the Indian Ocean.</title>
        <authorList>
            <person name="Liu Y."/>
        </authorList>
    </citation>
    <scope>NUCLEOTIDE SEQUENCE [LARGE SCALE GENOMIC DNA]</scope>
    <source>
        <strain evidence="2 3">PB8BT</strain>
    </source>
</reference>
<evidence type="ECO:0000259" key="1">
    <source>
        <dbReference type="PROSITE" id="PS51208"/>
    </source>
</evidence>
<dbReference type="PROSITE" id="PS51208">
    <property type="entry name" value="AUTOTRANSPORTER"/>
    <property type="match status" value="1"/>
</dbReference>
<proteinExistence type="predicted"/>
<evidence type="ECO:0000313" key="3">
    <source>
        <dbReference type="Proteomes" id="UP000256971"/>
    </source>
</evidence>
<dbReference type="InterPro" id="IPR005546">
    <property type="entry name" value="Autotransporte_beta"/>
</dbReference>
<dbReference type="SMART" id="SM00869">
    <property type="entry name" value="Autotransporter"/>
    <property type="match status" value="1"/>
</dbReference>
<accession>A0ABM6XY60</accession>
<feature type="domain" description="Autotransporter" evidence="1">
    <location>
        <begin position="278"/>
        <end position="536"/>
    </location>
</feature>
<dbReference type="EMBL" id="CP031555">
    <property type="protein sequence ID" value="AXO14606.1"/>
    <property type="molecule type" value="Genomic_DNA"/>
</dbReference>
<name>A0ABM6XY60_9PROT</name>
<dbReference type="Proteomes" id="UP000256971">
    <property type="component" value="Chromosome"/>
</dbReference>
<gene>
    <name evidence="2" type="ORF">DY252_10535</name>
</gene>
<dbReference type="Pfam" id="PF03797">
    <property type="entry name" value="Autotransporter"/>
    <property type="match status" value="1"/>
</dbReference>
<dbReference type="SUPFAM" id="SSF103515">
    <property type="entry name" value="Autotransporter"/>
    <property type="match status" value="1"/>
</dbReference>
<dbReference type="Gene3D" id="2.40.128.130">
    <property type="entry name" value="Autotransporter beta-domain"/>
    <property type="match status" value="1"/>
</dbReference>
<dbReference type="RefSeq" id="WP_064790402.1">
    <property type="nucleotide sequence ID" value="NZ_CP031555.1"/>
</dbReference>
<sequence>MNKISNTCKQGRSDRSHHSACKSVAKKGFYALALIGLSLPFADGAFALSAGCSQLNSFTGTSDGVQVSSTFSANEVAKVTFTHAAPASTINYTFTYTDNNNAANSQTITTGSSENGDTITLSFEIPADTTSGVIFFQGVGASYNMTGACALKAEPAASSSASTTSAVINAVSRSQTTVIQQNIRSRIASTIRNTGTGIGNIATGGLDTPETENANLVAPRADATSNSITDGKNVLRRVAMIGSFDSSTGQGMQMLSLDPTDQGDVGGAAGVDGRSAFATTTPFTVWGHGSFTSVDNDYVSGANDSRYDGDVWGYNLGLDYRFDDALIAGLSLGYNDTDLTTSFNNGSYRETGWTASPYVIYRPIQNLTISGEAGYGMGDIDVMRDNGTVSGNTDSDMWYAALTTSYRVRPVDTIPLSLTPSIAVLVASKTVDAYSESDGTANATSRSNTRQIKPAIEATYDFAPTRSLTVTPFVATGLTYDFTDEINNDKTAFNLGGGVRLSDAMTGLNAALEGNYLAGRADYTEYTIGGLVTYGFSLTDPDGKQMGIITPFFTSNLNEYGNQRIRTGFGFAVGRLSSELALSHMMTLANNEDEYNRDASAVEISMSLPF</sequence>
<dbReference type="InterPro" id="IPR036709">
    <property type="entry name" value="Autotransporte_beta_dom_sf"/>
</dbReference>
<organism evidence="2 3">
    <name type="scientific">Thalassospira indica</name>
    <dbReference type="NCBI Taxonomy" id="1891279"/>
    <lineage>
        <taxon>Bacteria</taxon>
        <taxon>Pseudomonadati</taxon>
        <taxon>Pseudomonadota</taxon>
        <taxon>Alphaproteobacteria</taxon>
        <taxon>Rhodospirillales</taxon>
        <taxon>Thalassospiraceae</taxon>
        <taxon>Thalassospira</taxon>
    </lineage>
</organism>
<evidence type="ECO:0000313" key="2">
    <source>
        <dbReference type="EMBL" id="AXO14606.1"/>
    </source>
</evidence>
<protein>
    <submittedName>
        <fullName evidence="2">Autotransporter outer membrane beta-barrel domain-containing protein</fullName>
    </submittedName>
</protein>